<evidence type="ECO:0000256" key="1">
    <source>
        <dbReference type="SAM" id="SignalP"/>
    </source>
</evidence>
<accession>A0A1H4EEQ9</accession>
<feature type="chain" id="PRO_5017479746" description="DsrE/DsrF-like family protein" evidence="1">
    <location>
        <begin position="24"/>
        <end position="145"/>
    </location>
</feature>
<sequence length="145" mass="15086">MKAGKLTALLLGASLMAPLAAQADGQQVEKALVLVNSGSLQTQGMAMVLGNAMQQQGTQVDVLLCDKAGDLALSETANEPLKPRDVTPEQLLMKLQKGGANVNVCALYLPNGGHDKAALREGVGVATPPAIAKQMTSEETRVFSF</sequence>
<keyword evidence="1" id="KW-0732">Signal</keyword>
<protein>
    <recommendedName>
        <fullName evidence="4">DsrE/DsrF-like family protein</fullName>
    </recommendedName>
</protein>
<evidence type="ECO:0000313" key="2">
    <source>
        <dbReference type="EMBL" id="SEA83541.1"/>
    </source>
</evidence>
<evidence type="ECO:0000313" key="3">
    <source>
        <dbReference type="Proteomes" id="UP000242469"/>
    </source>
</evidence>
<keyword evidence="3" id="KW-1185">Reference proteome</keyword>
<dbReference type="Proteomes" id="UP000242469">
    <property type="component" value="Unassembled WGS sequence"/>
</dbReference>
<dbReference type="SUPFAM" id="SSF75169">
    <property type="entry name" value="DsrEFH-like"/>
    <property type="match status" value="1"/>
</dbReference>
<dbReference type="Gene3D" id="3.40.1260.10">
    <property type="entry name" value="DsrEFH-like"/>
    <property type="match status" value="1"/>
</dbReference>
<dbReference type="RefSeq" id="WP_091826621.1">
    <property type="nucleotide sequence ID" value="NZ_FNRJ01000008.1"/>
</dbReference>
<dbReference type="AlphaFoldDB" id="A0A1H4EEQ9"/>
<feature type="signal peptide" evidence="1">
    <location>
        <begin position="1"/>
        <end position="23"/>
    </location>
</feature>
<proteinExistence type="predicted"/>
<dbReference type="InterPro" id="IPR027396">
    <property type="entry name" value="DsrEFH-like"/>
</dbReference>
<dbReference type="OrthoDB" id="7361822at2"/>
<name>A0A1H4EEQ9_9GAMM</name>
<reference evidence="3" key="1">
    <citation type="submission" date="2016-10" db="EMBL/GenBank/DDBJ databases">
        <authorList>
            <person name="Varghese N."/>
            <person name="Submissions S."/>
        </authorList>
    </citation>
    <scope>NUCLEOTIDE SEQUENCE [LARGE SCALE GENOMIC DNA]</scope>
    <source>
        <strain evidence="3">DSM 11526</strain>
    </source>
</reference>
<evidence type="ECO:0008006" key="4">
    <source>
        <dbReference type="Google" id="ProtNLM"/>
    </source>
</evidence>
<organism evidence="2 3">
    <name type="scientific">Marinobacterium iners DSM 11526</name>
    <dbReference type="NCBI Taxonomy" id="1122198"/>
    <lineage>
        <taxon>Bacteria</taxon>
        <taxon>Pseudomonadati</taxon>
        <taxon>Pseudomonadota</taxon>
        <taxon>Gammaproteobacteria</taxon>
        <taxon>Oceanospirillales</taxon>
        <taxon>Oceanospirillaceae</taxon>
        <taxon>Marinobacterium</taxon>
    </lineage>
</organism>
<dbReference type="STRING" id="1122198.SAMN02745729_10854"/>
<dbReference type="EMBL" id="FNRJ01000008">
    <property type="protein sequence ID" value="SEA83541.1"/>
    <property type="molecule type" value="Genomic_DNA"/>
</dbReference>
<gene>
    <name evidence="2" type="ORF">SAMN02745729_10854</name>
</gene>